<dbReference type="EMBL" id="JAOQJZ010000002">
    <property type="protein sequence ID" value="MCU6705006.1"/>
    <property type="molecule type" value="Genomic_DNA"/>
</dbReference>
<keyword evidence="1" id="KW-0472">Membrane</keyword>
<sequence length="226" mass="24916">MKNGRHIAEFYGVGVMLAIVGGYLDAYTYISRDHVFANAQTGNMVLLAINIKEGSWLKVFLYLMPILSFMLGVLIVEAVKLKFNEHPRIHWHRIIIGVELVVLTIVGFIPAGTLNTLANILVSFTCAMQVEGFRKMDGKPFATTMCTGNLRSGTDNLFQYLKTKDKQKLGNAMQYYGIILCFISGAAVGAFVTELLETKAVFVALIGLVIALCILRSDDDKLAEGK</sequence>
<feature type="transmembrane region" description="Helical" evidence="1">
    <location>
        <begin position="198"/>
        <end position="215"/>
    </location>
</feature>
<dbReference type="PANTHER" id="PTHR37314">
    <property type="entry name" value="SLR0142 PROTEIN"/>
    <property type="match status" value="1"/>
</dbReference>
<keyword evidence="1" id="KW-1133">Transmembrane helix</keyword>
<gene>
    <name evidence="2" type="ORF">OCV57_03555</name>
</gene>
<dbReference type="Proteomes" id="UP001208131">
    <property type="component" value="Unassembled WGS sequence"/>
</dbReference>
<dbReference type="RefSeq" id="WP_267300458.1">
    <property type="nucleotide sequence ID" value="NZ_JAOQJZ010000002.1"/>
</dbReference>
<keyword evidence="3" id="KW-1185">Reference proteome</keyword>
<keyword evidence="1" id="KW-0812">Transmembrane</keyword>
<feature type="transmembrane region" description="Helical" evidence="1">
    <location>
        <begin position="7"/>
        <end position="24"/>
    </location>
</feature>
<feature type="transmembrane region" description="Helical" evidence="1">
    <location>
        <begin position="59"/>
        <end position="79"/>
    </location>
</feature>
<name>A0AAE3IH76_9FIRM</name>
<protein>
    <submittedName>
        <fullName evidence="2">DUF1275 domain-containing protein</fullName>
    </submittedName>
</protein>
<feature type="transmembrane region" description="Helical" evidence="1">
    <location>
        <begin position="91"/>
        <end position="110"/>
    </location>
</feature>
<evidence type="ECO:0000313" key="2">
    <source>
        <dbReference type="EMBL" id="MCU6705006.1"/>
    </source>
</evidence>
<proteinExistence type="predicted"/>
<feature type="transmembrane region" description="Helical" evidence="1">
    <location>
        <begin position="172"/>
        <end position="192"/>
    </location>
</feature>
<dbReference type="AlphaFoldDB" id="A0AAE3IH76"/>
<organism evidence="2 3">
    <name type="scientific">Hominimerdicola aceti</name>
    <dbReference type="NCBI Taxonomy" id="2981726"/>
    <lineage>
        <taxon>Bacteria</taxon>
        <taxon>Bacillati</taxon>
        <taxon>Bacillota</taxon>
        <taxon>Clostridia</taxon>
        <taxon>Eubacteriales</taxon>
        <taxon>Oscillospiraceae</taxon>
        <taxon>Hominimerdicola</taxon>
    </lineage>
</organism>
<dbReference type="PANTHER" id="PTHR37314:SF4">
    <property type="entry name" value="UPF0700 TRANSMEMBRANE PROTEIN YOAK"/>
    <property type="match status" value="1"/>
</dbReference>
<dbReference type="Pfam" id="PF06912">
    <property type="entry name" value="DUF1275"/>
    <property type="match status" value="1"/>
</dbReference>
<dbReference type="InterPro" id="IPR010699">
    <property type="entry name" value="DUF1275"/>
</dbReference>
<accession>A0AAE3IH76</accession>
<comment type="caution">
    <text evidence="2">The sequence shown here is derived from an EMBL/GenBank/DDBJ whole genome shotgun (WGS) entry which is preliminary data.</text>
</comment>
<evidence type="ECO:0000313" key="3">
    <source>
        <dbReference type="Proteomes" id="UP001208131"/>
    </source>
</evidence>
<reference evidence="2 3" key="1">
    <citation type="journal article" date="2021" name="ISME Commun">
        <title>Automated analysis of genomic sequences facilitates high-throughput and comprehensive description of bacteria.</title>
        <authorList>
            <person name="Hitch T.C.A."/>
        </authorList>
    </citation>
    <scope>NUCLEOTIDE SEQUENCE [LARGE SCALE GENOMIC DNA]</scope>
    <source>
        <strain evidence="2 3">Sanger_31</strain>
    </source>
</reference>
<evidence type="ECO:0000256" key="1">
    <source>
        <dbReference type="SAM" id="Phobius"/>
    </source>
</evidence>